<dbReference type="InterPro" id="IPR001848">
    <property type="entry name" value="Ribosomal_uS10"/>
</dbReference>
<name>A0A4S4MV87_9APHY</name>
<dbReference type="Proteomes" id="UP000308730">
    <property type="component" value="Unassembled WGS sequence"/>
</dbReference>
<dbReference type="Pfam" id="PF00338">
    <property type="entry name" value="Ribosomal_S10"/>
    <property type="match status" value="1"/>
</dbReference>
<keyword evidence="7" id="KW-1185">Reference proteome</keyword>
<reference evidence="6 7" key="1">
    <citation type="submission" date="2019-02" db="EMBL/GenBank/DDBJ databases">
        <title>Genome sequencing of the rare red list fungi Antrodiella citrinella (Flaviporus citrinellus).</title>
        <authorList>
            <person name="Buettner E."/>
            <person name="Kellner H."/>
        </authorList>
    </citation>
    <scope>NUCLEOTIDE SEQUENCE [LARGE SCALE GENOMIC DNA]</scope>
    <source>
        <strain evidence="6 7">DSM 108506</strain>
    </source>
</reference>
<dbReference type="Gene3D" id="3.30.70.600">
    <property type="entry name" value="Ribosomal protein S10 domain"/>
    <property type="match status" value="1"/>
</dbReference>
<sequence length="255" mass="28072">MYSLSTSRLARPCRSALAFVSRSARTPLARVRAQSTTSISQNPSSHPPPIAQNEQPPALTEPFFASQIVHGRSLLKPYHHPPTHHIPVALLHFRSHHLNLLNLYMHFAQHAAAALAVPVTNPASLPTQRRLWTVIKGPFVHKKAQENFERKTHKRVVKVYDADQGVVDKLVAYLEHHELAGVGLRVVRWHRAPVGVGALTMEAMKGQLRRGGAEGRKGEAVTTGQKVKKLGERIVAEETKAAKAKEEAGDAAKKS</sequence>
<evidence type="ECO:0000313" key="7">
    <source>
        <dbReference type="Proteomes" id="UP000308730"/>
    </source>
</evidence>
<organism evidence="6 7">
    <name type="scientific">Antrodiella citrinella</name>
    <dbReference type="NCBI Taxonomy" id="2447956"/>
    <lineage>
        <taxon>Eukaryota</taxon>
        <taxon>Fungi</taxon>
        <taxon>Dikarya</taxon>
        <taxon>Basidiomycota</taxon>
        <taxon>Agaricomycotina</taxon>
        <taxon>Agaricomycetes</taxon>
        <taxon>Polyporales</taxon>
        <taxon>Steccherinaceae</taxon>
        <taxon>Antrodiella</taxon>
    </lineage>
</organism>
<evidence type="ECO:0000256" key="4">
    <source>
        <dbReference type="SAM" id="MobiDB-lite"/>
    </source>
</evidence>
<accession>A0A4S4MV87</accession>
<feature type="compositionally biased region" description="Polar residues" evidence="4">
    <location>
        <begin position="33"/>
        <end position="44"/>
    </location>
</feature>
<dbReference type="GO" id="GO:0006412">
    <property type="term" value="P:translation"/>
    <property type="evidence" value="ECO:0007669"/>
    <property type="project" value="InterPro"/>
</dbReference>
<feature type="domain" description="Small ribosomal subunit protein uS10" evidence="5">
    <location>
        <begin position="90"/>
        <end position="187"/>
    </location>
</feature>
<dbReference type="PRINTS" id="PR00971">
    <property type="entry name" value="RIBOSOMALS10"/>
</dbReference>
<feature type="region of interest" description="Disordered" evidence="4">
    <location>
        <begin position="30"/>
        <end position="56"/>
    </location>
</feature>
<proteinExistence type="inferred from homology"/>
<dbReference type="EMBL" id="SGPM01000266">
    <property type="protein sequence ID" value="THH27260.1"/>
    <property type="molecule type" value="Genomic_DNA"/>
</dbReference>
<dbReference type="SUPFAM" id="SSF54999">
    <property type="entry name" value="Ribosomal protein S10"/>
    <property type="match status" value="1"/>
</dbReference>
<dbReference type="OrthoDB" id="366214at2759"/>
<dbReference type="GO" id="GO:1990904">
    <property type="term" value="C:ribonucleoprotein complex"/>
    <property type="evidence" value="ECO:0007669"/>
    <property type="project" value="UniProtKB-KW"/>
</dbReference>
<evidence type="ECO:0000256" key="2">
    <source>
        <dbReference type="ARBA" id="ARBA00022980"/>
    </source>
</evidence>
<dbReference type="InterPro" id="IPR027486">
    <property type="entry name" value="Ribosomal_uS10_dom"/>
</dbReference>
<protein>
    <recommendedName>
        <fullName evidence="5">Small ribosomal subunit protein uS10 domain-containing protein</fullName>
    </recommendedName>
</protein>
<dbReference type="AlphaFoldDB" id="A0A4S4MV87"/>
<dbReference type="PANTHER" id="PTHR11700">
    <property type="entry name" value="30S RIBOSOMAL PROTEIN S10 FAMILY MEMBER"/>
    <property type="match status" value="1"/>
</dbReference>
<dbReference type="GO" id="GO:0005840">
    <property type="term" value="C:ribosome"/>
    <property type="evidence" value="ECO:0007669"/>
    <property type="project" value="UniProtKB-KW"/>
</dbReference>
<evidence type="ECO:0000256" key="3">
    <source>
        <dbReference type="ARBA" id="ARBA00023274"/>
    </source>
</evidence>
<evidence type="ECO:0000313" key="6">
    <source>
        <dbReference type="EMBL" id="THH27260.1"/>
    </source>
</evidence>
<dbReference type="HAMAP" id="MF_00508">
    <property type="entry name" value="Ribosomal_uS10"/>
    <property type="match status" value="1"/>
</dbReference>
<evidence type="ECO:0000259" key="5">
    <source>
        <dbReference type="SMART" id="SM01403"/>
    </source>
</evidence>
<comment type="caution">
    <text evidence="6">The sequence shown here is derived from an EMBL/GenBank/DDBJ whole genome shotgun (WGS) entry which is preliminary data.</text>
</comment>
<dbReference type="GO" id="GO:0003735">
    <property type="term" value="F:structural constituent of ribosome"/>
    <property type="evidence" value="ECO:0007669"/>
    <property type="project" value="InterPro"/>
</dbReference>
<keyword evidence="3" id="KW-0687">Ribonucleoprotein</keyword>
<comment type="similarity">
    <text evidence="1">Belongs to the universal ribosomal protein uS10 family.</text>
</comment>
<dbReference type="InterPro" id="IPR036838">
    <property type="entry name" value="Ribosomal_uS10_dom_sf"/>
</dbReference>
<gene>
    <name evidence="6" type="ORF">EUX98_g6923</name>
</gene>
<evidence type="ECO:0000256" key="1">
    <source>
        <dbReference type="ARBA" id="ARBA00007102"/>
    </source>
</evidence>
<keyword evidence="2" id="KW-0689">Ribosomal protein</keyword>
<dbReference type="SMART" id="SM01403">
    <property type="entry name" value="Ribosomal_S10"/>
    <property type="match status" value="1"/>
</dbReference>